<comment type="caution">
    <text evidence="1">The sequence shown here is derived from an EMBL/GenBank/DDBJ whole genome shotgun (WGS) entry which is preliminary data.</text>
</comment>
<organism evidence="1 2">
    <name type="scientific">Rubrivivax rivuli</name>
    <dbReference type="NCBI Taxonomy" id="1862385"/>
    <lineage>
        <taxon>Bacteria</taxon>
        <taxon>Pseudomonadati</taxon>
        <taxon>Pseudomonadota</taxon>
        <taxon>Betaproteobacteria</taxon>
        <taxon>Burkholderiales</taxon>
        <taxon>Sphaerotilaceae</taxon>
        <taxon>Rubrivivax</taxon>
    </lineage>
</organism>
<reference evidence="1 2" key="1">
    <citation type="submission" date="2019-01" db="EMBL/GenBank/DDBJ databases">
        <authorList>
            <person name="Chen W.-M."/>
        </authorList>
    </citation>
    <scope>NUCLEOTIDE SEQUENCE [LARGE SCALE GENOMIC DNA]</scope>
    <source>
        <strain evidence="1 2">KYPY4</strain>
    </source>
</reference>
<dbReference type="RefSeq" id="WP_128228323.1">
    <property type="nucleotide sequence ID" value="NZ_SACR01000003.1"/>
</dbReference>
<keyword evidence="2" id="KW-1185">Reference proteome</keyword>
<name>A0A437RGR9_9BURK</name>
<evidence type="ECO:0000313" key="2">
    <source>
        <dbReference type="Proteomes" id="UP000285575"/>
    </source>
</evidence>
<sequence>MPQPRWNKFQSRHRTAARAVVGVALLACLTACGGGQRGGDSRAQAAAAAVDADGVARALAVGSRATANANAAEVTVTGLIIVSQTPISTTHEEIVLRVKVRNASSAPWANGALTVQSAARSTRPAGDRVEVPFLPLQSTVETVQTLSVRNERAVPFNPAVLRWTFSGAPVAQVPVTPDNTGIPDRSGVAVQSAGATIIGLESAAGSPQTLSIEVTTPPEVAAEKLVGAAVVRFHNISTTQAVGVFRSPSAAQRVHECDLELTECRRVHAAYRLNAQDIAFPINADRLYAVQKP</sequence>
<gene>
    <name evidence="1" type="ORF">EOE66_08720</name>
</gene>
<accession>A0A437RGR9</accession>
<proteinExistence type="predicted"/>
<dbReference type="Proteomes" id="UP000285575">
    <property type="component" value="Unassembled WGS sequence"/>
</dbReference>
<dbReference type="EMBL" id="SACR01000003">
    <property type="protein sequence ID" value="RVU45951.1"/>
    <property type="molecule type" value="Genomic_DNA"/>
</dbReference>
<dbReference type="AlphaFoldDB" id="A0A437RGR9"/>
<evidence type="ECO:0000313" key="1">
    <source>
        <dbReference type="EMBL" id="RVU45951.1"/>
    </source>
</evidence>
<dbReference type="OrthoDB" id="8555302at2"/>
<protein>
    <submittedName>
        <fullName evidence="1">Uncharacterized protein</fullName>
    </submittedName>
</protein>